<keyword evidence="3" id="KW-1185">Reference proteome</keyword>
<dbReference type="RefSeq" id="WP_301588780.1">
    <property type="nucleotide sequence ID" value="NZ_JAPFQI010000001.1"/>
</dbReference>
<dbReference type="SUPFAM" id="SSF53850">
    <property type="entry name" value="Periplasmic binding protein-like II"/>
    <property type="match status" value="1"/>
</dbReference>
<sequence>MSLVRRQLLATTIGVLAAPALVAAQGTRVRMGALRLIHSITPFFYERFMPEGMTVEVIPFESPTEGKNAVVTRSVDFGAFGIAAGILGSAAREPVVVIGSCCDKGMAVVARKDGPINTLTDLRGRRVGIWPGSTQEVFIRERLRMEGMTIRDIQSIRVSFSEMHAALARGDIDAYVGAEPGPGISVTSGIGKIVEFPYSTAMGTLNMIFAAHHETTQRNPQLCAAMMRVHRRASEYATLNRAAAIEMAVQRLGMNRAALEVSIENVELNWRMTPAMIERSRTYAQHMQELQQIRQQPDFNVFFNTRFSDDEARAAA</sequence>
<dbReference type="Gene3D" id="3.40.190.10">
    <property type="entry name" value="Periplasmic binding protein-like II"/>
    <property type="match status" value="2"/>
</dbReference>
<accession>A0ABT3NS35</accession>
<comment type="caution">
    <text evidence="2">The sequence shown here is derived from an EMBL/GenBank/DDBJ whole genome shotgun (WGS) entry which is preliminary data.</text>
</comment>
<dbReference type="CDD" id="cd01008">
    <property type="entry name" value="PBP2_NrtA_SsuA_CpmA_like"/>
    <property type="match status" value="1"/>
</dbReference>
<organism evidence="2 3">
    <name type="scientific">Sabulicella glaciei</name>
    <dbReference type="NCBI Taxonomy" id="2984948"/>
    <lineage>
        <taxon>Bacteria</taxon>
        <taxon>Pseudomonadati</taxon>
        <taxon>Pseudomonadota</taxon>
        <taxon>Alphaproteobacteria</taxon>
        <taxon>Acetobacterales</taxon>
        <taxon>Acetobacteraceae</taxon>
        <taxon>Sabulicella</taxon>
    </lineage>
</organism>
<dbReference type="PANTHER" id="PTHR30024">
    <property type="entry name" value="ALIPHATIC SULFONATES-BINDING PROTEIN-RELATED"/>
    <property type="match status" value="1"/>
</dbReference>
<dbReference type="PANTHER" id="PTHR30024:SF42">
    <property type="entry name" value="ALIPHATIC SULFONATES-BINDING PROTEIN-RELATED"/>
    <property type="match status" value="1"/>
</dbReference>
<name>A0ABT3NS35_9PROT</name>
<dbReference type="Proteomes" id="UP001526430">
    <property type="component" value="Unassembled WGS sequence"/>
</dbReference>
<proteinExistence type="predicted"/>
<reference evidence="2 3" key="1">
    <citation type="submission" date="2022-10" db="EMBL/GenBank/DDBJ databases">
        <title>Roseococcus glaciei nov., sp. nov., isolated from glacier.</title>
        <authorList>
            <person name="Liu Q."/>
            <person name="Xin Y.-H."/>
        </authorList>
    </citation>
    <scope>NUCLEOTIDE SEQUENCE [LARGE SCALE GENOMIC DNA]</scope>
    <source>
        <strain evidence="2 3">MDT2-1-1</strain>
    </source>
</reference>
<feature type="domain" description="SsuA/THI5-like" evidence="1">
    <location>
        <begin position="48"/>
        <end position="239"/>
    </location>
</feature>
<dbReference type="InterPro" id="IPR015168">
    <property type="entry name" value="SsuA/THI5"/>
</dbReference>
<gene>
    <name evidence="2" type="ORF">OF850_05005</name>
</gene>
<protein>
    <submittedName>
        <fullName evidence="2">NrtA/SsuA/CpmA family ABC transporter substrate-binding protein</fullName>
    </submittedName>
</protein>
<dbReference type="Pfam" id="PF09084">
    <property type="entry name" value="NMT1"/>
    <property type="match status" value="1"/>
</dbReference>
<dbReference type="EMBL" id="JAPFQI010000001">
    <property type="protein sequence ID" value="MCW8084976.1"/>
    <property type="molecule type" value="Genomic_DNA"/>
</dbReference>
<evidence type="ECO:0000313" key="2">
    <source>
        <dbReference type="EMBL" id="MCW8084976.1"/>
    </source>
</evidence>
<evidence type="ECO:0000259" key="1">
    <source>
        <dbReference type="Pfam" id="PF09084"/>
    </source>
</evidence>
<evidence type="ECO:0000313" key="3">
    <source>
        <dbReference type="Proteomes" id="UP001526430"/>
    </source>
</evidence>